<evidence type="ECO:0000313" key="2">
    <source>
        <dbReference type="EMBL" id="PFX11510.1"/>
    </source>
</evidence>
<dbReference type="Pfam" id="PF13358">
    <property type="entry name" value="DDE_3"/>
    <property type="match status" value="1"/>
</dbReference>
<dbReference type="Proteomes" id="UP000225706">
    <property type="component" value="Unassembled WGS sequence"/>
</dbReference>
<evidence type="ECO:0000259" key="1">
    <source>
        <dbReference type="Pfam" id="PF13358"/>
    </source>
</evidence>
<dbReference type="GO" id="GO:0003676">
    <property type="term" value="F:nucleic acid binding"/>
    <property type="evidence" value="ECO:0007669"/>
    <property type="project" value="InterPro"/>
</dbReference>
<dbReference type="InterPro" id="IPR036397">
    <property type="entry name" value="RNaseH_sf"/>
</dbReference>
<dbReference type="InterPro" id="IPR038717">
    <property type="entry name" value="Tc1-like_DDE_dom"/>
</dbReference>
<name>A0A2B4R4T2_STYPI</name>
<dbReference type="PANTHER" id="PTHR33395">
    <property type="entry name" value="TRANSCRIPTASE, PUTATIVE-RELATED-RELATED"/>
    <property type="match status" value="1"/>
</dbReference>
<proteinExistence type="predicted"/>
<sequence length="370" mass="42236">MEQKADDLKTNPKNFYNVFKLFLHSKSRKCENTLLTLDIDGVIERDQCKIADHFAKYFSSVANDIGNTRLLGMSEDQLYHHESVHTITQSCNRRPSDDTSQFKFHALEHKEISVELSNLDSNKSTGHDVIPTKILKTASRELSHPLADLYNRYIESCDWILRWKKGDRVPVFKKDNKQDIKNYRPVIVLTLAGQNPYPSQCPHSRAVPLWGGLSEGGFHVVAFHKARKFTTEEWCNVVRRGKLKKAIQALEPIKPHGPWKVLCDNEAFLHTASSRRTMAAEGITVWSMPASSPDLNPVEKFWAWLRKRIHHLDRKDLREKRPAIGMLAFKARVRAIISSRRAQTVAARIAGGFKKTCKEVIAKKGGMARS</sequence>
<dbReference type="Gene3D" id="3.30.420.10">
    <property type="entry name" value="Ribonuclease H-like superfamily/Ribonuclease H"/>
    <property type="match status" value="1"/>
</dbReference>
<dbReference type="PANTHER" id="PTHR33395:SF22">
    <property type="entry name" value="REVERSE TRANSCRIPTASE DOMAIN-CONTAINING PROTEIN"/>
    <property type="match status" value="1"/>
</dbReference>
<organism evidence="2 3">
    <name type="scientific">Stylophora pistillata</name>
    <name type="common">Smooth cauliflower coral</name>
    <dbReference type="NCBI Taxonomy" id="50429"/>
    <lineage>
        <taxon>Eukaryota</taxon>
        <taxon>Metazoa</taxon>
        <taxon>Cnidaria</taxon>
        <taxon>Anthozoa</taxon>
        <taxon>Hexacorallia</taxon>
        <taxon>Scleractinia</taxon>
        <taxon>Astrocoeniina</taxon>
        <taxon>Pocilloporidae</taxon>
        <taxon>Stylophora</taxon>
    </lineage>
</organism>
<protein>
    <recommendedName>
        <fullName evidence="1">Tc1-like transposase DDE domain-containing protein</fullName>
    </recommendedName>
</protein>
<accession>A0A2B4R4T2</accession>
<evidence type="ECO:0000313" key="3">
    <source>
        <dbReference type="Proteomes" id="UP000225706"/>
    </source>
</evidence>
<feature type="domain" description="Tc1-like transposase DDE" evidence="1">
    <location>
        <begin position="192"/>
        <end position="311"/>
    </location>
</feature>
<reference evidence="3" key="1">
    <citation type="journal article" date="2017" name="bioRxiv">
        <title>Comparative analysis of the genomes of Stylophora pistillata and Acropora digitifera provides evidence for extensive differences between species of corals.</title>
        <authorList>
            <person name="Voolstra C.R."/>
            <person name="Li Y."/>
            <person name="Liew Y.J."/>
            <person name="Baumgarten S."/>
            <person name="Zoccola D."/>
            <person name="Flot J.-F."/>
            <person name="Tambutte S."/>
            <person name="Allemand D."/>
            <person name="Aranda M."/>
        </authorList>
    </citation>
    <scope>NUCLEOTIDE SEQUENCE [LARGE SCALE GENOMIC DNA]</scope>
</reference>
<gene>
    <name evidence="2" type="ORF">AWC38_SpisGene24722</name>
</gene>
<keyword evidence="3" id="KW-1185">Reference proteome</keyword>
<dbReference type="AlphaFoldDB" id="A0A2B4R4T2"/>
<dbReference type="EMBL" id="LSMT01002337">
    <property type="protein sequence ID" value="PFX11510.1"/>
    <property type="molecule type" value="Genomic_DNA"/>
</dbReference>
<comment type="caution">
    <text evidence="2">The sequence shown here is derived from an EMBL/GenBank/DDBJ whole genome shotgun (WGS) entry which is preliminary data.</text>
</comment>